<evidence type="ECO:0000256" key="3">
    <source>
        <dbReference type="ARBA" id="ARBA00023163"/>
    </source>
</evidence>
<protein>
    <submittedName>
        <fullName evidence="5">LuxR family transcriptional regulator</fullName>
    </submittedName>
</protein>
<organism evidence="5 6">
    <name type="scientific">Histidinibacterium lentulum</name>
    <dbReference type="NCBI Taxonomy" id="2480588"/>
    <lineage>
        <taxon>Bacteria</taxon>
        <taxon>Pseudomonadati</taxon>
        <taxon>Pseudomonadota</taxon>
        <taxon>Alphaproteobacteria</taxon>
        <taxon>Rhodobacterales</taxon>
        <taxon>Paracoccaceae</taxon>
        <taxon>Histidinibacterium</taxon>
    </lineage>
</organism>
<dbReference type="Gene3D" id="1.10.10.10">
    <property type="entry name" value="Winged helix-like DNA-binding domain superfamily/Winged helix DNA-binding domain"/>
    <property type="match status" value="1"/>
</dbReference>
<dbReference type="InterPro" id="IPR016032">
    <property type="entry name" value="Sig_transdc_resp-reg_C-effctor"/>
</dbReference>
<keyword evidence="1" id="KW-0805">Transcription regulation</keyword>
<dbReference type="SUPFAM" id="SSF75516">
    <property type="entry name" value="Pheromone-binding domain of LuxR-like quorum-sensing transcription factors"/>
    <property type="match status" value="1"/>
</dbReference>
<dbReference type="PANTHER" id="PTHR44688:SF16">
    <property type="entry name" value="DNA-BINDING TRANSCRIPTIONAL ACTIVATOR DEVR_DOSR"/>
    <property type="match status" value="1"/>
</dbReference>
<dbReference type="InterPro" id="IPR000792">
    <property type="entry name" value="Tscrpt_reg_LuxR_C"/>
</dbReference>
<evidence type="ECO:0000259" key="4">
    <source>
        <dbReference type="PROSITE" id="PS50043"/>
    </source>
</evidence>
<feature type="domain" description="HTH luxR-type" evidence="4">
    <location>
        <begin position="168"/>
        <end position="233"/>
    </location>
</feature>
<dbReference type="EMBL" id="RDRB01000005">
    <property type="protein sequence ID" value="ROU01138.1"/>
    <property type="molecule type" value="Genomic_DNA"/>
</dbReference>
<keyword evidence="2" id="KW-0238">DNA-binding</keyword>
<keyword evidence="6" id="KW-1185">Reference proteome</keyword>
<dbReference type="Proteomes" id="UP000268016">
    <property type="component" value="Unassembled WGS sequence"/>
</dbReference>
<dbReference type="Pfam" id="PF00196">
    <property type="entry name" value="GerE"/>
    <property type="match status" value="1"/>
</dbReference>
<dbReference type="InterPro" id="IPR005143">
    <property type="entry name" value="TF_LuxR_autoind-bd_dom"/>
</dbReference>
<dbReference type="RefSeq" id="WP_123642467.1">
    <property type="nucleotide sequence ID" value="NZ_ML119085.1"/>
</dbReference>
<evidence type="ECO:0000313" key="6">
    <source>
        <dbReference type="Proteomes" id="UP000268016"/>
    </source>
</evidence>
<dbReference type="SMART" id="SM00421">
    <property type="entry name" value="HTH_LUXR"/>
    <property type="match status" value="1"/>
</dbReference>
<dbReference type="PRINTS" id="PR00038">
    <property type="entry name" value="HTHLUXR"/>
</dbReference>
<evidence type="ECO:0000313" key="5">
    <source>
        <dbReference type="EMBL" id="ROU01138.1"/>
    </source>
</evidence>
<dbReference type="OrthoDB" id="9803630at2"/>
<dbReference type="SUPFAM" id="SSF46894">
    <property type="entry name" value="C-terminal effector domain of the bipartite response regulators"/>
    <property type="match status" value="1"/>
</dbReference>
<accession>A0A3N2R1C5</accession>
<evidence type="ECO:0000256" key="2">
    <source>
        <dbReference type="ARBA" id="ARBA00023125"/>
    </source>
</evidence>
<dbReference type="AlphaFoldDB" id="A0A3N2R1C5"/>
<dbReference type="Pfam" id="PF03472">
    <property type="entry name" value="Autoind_bind"/>
    <property type="match status" value="1"/>
</dbReference>
<keyword evidence="3" id="KW-0804">Transcription</keyword>
<dbReference type="PROSITE" id="PS50043">
    <property type="entry name" value="HTH_LUXR_2"/>
    <property type="match status" value="1"/>
</dbReference>
<dbReference type="PANTHER" id="PTHR44688">
    <property type="entry name" value="DNA-BINDING TRANSCRIPTIONAL ACTIVATOR DEVR_DOSR"/>
    <property type="match status" value="1"/>
</dbReference>
<name>A0A3N2R1C5_9RHOB</name>
<dbReference type="GO" id="GO:0003677">
    <property type="term" value="F:DNA binding"/>
    <property type="evidence" value="ECO:0007669"/>
    <property type="project" value="UniProtKB-KW"/>
</dbReference>
<dbReference type="Gene3D" id="3.30.450.80">
    <property type="entry name" value="Transcription factor LuxR-like, autoinducer-binding domain"/>
    <property type="match status" value="1"/>
</dbReference>
<sequence length="264" mass="29032">MPKGLDHILERLQAAGRLEDLQSIVEALRDLWRVDHCVYHWVSADGQQYGCGTYTREWCIRYVVNDYLRTDPVVIGCFPRAHPIDWKRLDWSSKAARAFRADSIAHGVGNQGFSVPIRGPAGQFALFTVSADRDDAGWAEFTRAHQRDLILAGLMINQAALDLAGQRLAEPTRALSPRETDALTFLAMGYGRGQVADMLAISEHTLRAYIEGARLKLGALNTVHAVARAVAEGLIVTGGAARSAKGGWPRIAEKDVERDSLRSA</sequence>
<comment type="caution">
    <text evidence="5">The sequence shown here is derived from an EMBL/GenBank/DDBJ whole genome shotgun (WGS) entry which is preliminary data.</text>
</comment>
<evidence type="ECO:0000256" key="1">
    <source>
        <dbReference type="ARBA" id="ARBA00023015"/>
    </source>
</evidence>
<dbReference type="InterPro" id="IPR036388">
    <property type="entry name" value="WH-like_DNA-bd_sf"/>
</dbReference>
<gene>
    <name evidence="5" type="ORF">EAT49_11480</name>
</gene>
<reference evidence="5 6" key="1">
    <citation type="submission" date="2018-10" db="EMBL/GenBank/DDBJ databases">
        <title>Histidinibacterium lentulum gen. nov., sp. nov., a marine bacterium from the culture broth of Picochlorum sp. 122.</title>
        <authorList>
            <person name="Wang G."/>
        </authorList>
    </citation>
    <scope>NUCLEOTIDE SEQUENCE [LARGE SCALE GENOMIC DNA]</scope>
    <source>
        <strain evidence="5 6">B17</strain>
    </source>
</reference>
<dbReference type="GO" id="GO:0006355">
    <property type="term" value="P:regulation of DNA-templated transcription"/>
    <property type="evidence" value="ECO:0007669"/>
    <property type="project" value="InterPro"/>
</dbReference>
<proteinExistence type="predicted"/>
<dbReference type="InterPro" id="IPR036693">
    <property type="entry name" value="TF_LuxR_autoind-bd_dom_sf"/>
</dbReference>